<keyword evidence="8" id="KW-0809">Transit peptide</keyword>
<evidence type="ECO:0000256" key="2">
    <source>
        <dbReference type="ARBA" id="ARBA00004370"/>
    </source>
</evidence>
<feature type="compositionally biased region" description="Basic and acidic residues" evidence="14">
    <location>
        <begin position="101"/>
        <end position="113"/>
    </location>
</feature>
<reference evidence="16" key="1">
    <citation type="submission" date="2021-02" db="EMBL/GenBank/DDBJ databases">
        <authorList>
            <person name="Dougan E. K."/>
            <person name="Rhodes N."/>
            <person name="Thang M."/>
            <person name="Chan C."/>
        </authorList>
    </citation>
    <scope>NUCLEOTIDE SEQUENCE</scope>
</reference>
<dbReference type="PANTHER" id="PTHR21266">
    <property type="entry name" value="IRON-SULFUR DOMAIN CONTAINING PROTEIN"/>
    <property type="match status" value="1"/>
</dbReference>
<feature type="compositionally biased region" description="Basic and acidic residues" evidence="14">
    <location>
        <begin position="137"/>
        <end position="153"/>
    </location>
</feature>
<evidence type="ECO:0000256" key="12">
    <source>
        <dbReference type="ARBA" id="ARBA00023014"/>
    </source>
</evidence>
<evidence type="ECO:0000256" key="3">
    <source>
        <dbReference type="ARBA" id="ARBA00022528"/>
    </source>
</evidence>
<feature type="compositionally biased region" description="Basic residues" evidence="14">
    <location>
        <begin position="84"/>
        <end position="97"/>
    </location>
</feature>
<keyword evidence="11" id="KW-0408">Iron</keyword>
<dbReference type="EMBL" id="CAJNDS010002078">
    <property type="protein sequence ID" value="CAE7309573.1"/>
    <property type="molecule type" value="Genomic_DNA"/>
</dbReference>
<organism evidence="16 17">
    <name type="scientific">Symbiodinium natans</name>
    <dbReference type="NCBI Taxonomy" id="878477"/>
    <lineage>
        <taxon>Eukaryota</taxon>
        <taxon>Sar</taxon>
        <taxon>Alveolata</taxon>
        <taxon>Dinophyceae</taxon>
        <taxon>Suessiales</taxon>
        <taxon>Symbiodiniaceae</taxon>
        <taxon>Symbiodinium</taxon>
    </lineage>
</organism>
<dbReference type="SUPFAM" id="SSF50022">
    <property type="entry name" value="ISP domain"/>
    <property type="match status" value="1"/>
</dbReference>
<dbReference type="Pfam" id="PF00355">
    <property type="entry name" value="Rieske"/>
    <property type="match status" value="1"/>
</dbReference>
<keyword evidence="4" id="KW-0934">Plastid</keyword>
<feature type="domain" description="Rieske" evidence="15">
    <location>
        <begin position="265"/>
        <end position="373"/>
    </location>
</feature>
<evidence type="ECO:0000256" key="10">
    <source>
        <dbReference type="ARBA" id="ARBA00023002"/>
    </source>
</evidence>
<keyword evidence="10" id="KW-0560">Oxidoreductase</keyword>
<evidence type="ECO:0000256" key="9">
    <source>
        <dbReference type="ARBA" id="ARBA00022989"/>
    </source>
</evidence>
<protein>
    <submittedName>
        <fullName evidence="16">PAO protein</fullName>
    </submittedName>
</protein>
<dbReference type="GO" id="GO:0009507">
    <property type="term" value="C:chloroplast"/>
    <property type="evidence" value="ECO:0007669"/>
    <property type="project" value="UniProtKB-SubCell"/>
</dbReference>
<dbReference type="GO" id="GO:0051537">
    <property type="term" value="F:2 iron, 2 sulfur cluster binding"/>
    <property type="evidence" value="ECO:0007669"/>
    <property type="project" value="UniProtKB-KW"/>
</dbReference>
<dbReference type="InterPro" id="IPR013626">
    <property type="entry name" value="PaO"/>
</dbReference>
<evidence type="ECO:0000256" key="8">
    <source>
        <dbReference type="ARBA" id="ARBA00022946"/>
    </source>
</evidence>
<evidence type="ECO:0000256" key="4">
    <source>
        <dbReference type="ARBA" id="ARBA00022640"/>
    </source>
</evidence>
<comment type="subcellular location">
    <subcellularLocation>
        <location evidence="2">Membrane</location>
    </subcellularLocation>
    <subcellularLocation>
        <location evidence="1">Plastid</location>
        <location evidence="1">Chloroplast</location>
    </subcellularLocation>
</comment>
<evidence type="ECO:0000256" key="7">
    <source>
        <dbReference type="ARBA" id="ARBA00022723"/>
    </source>
</evidence>
<dbReference type="GO" id="GO:0010277">
    <property type="term" value="F:chlorophyllide a oxygenase activity"/>
    <property type="evidence" value="ECO:0007669"/>
    <property type="project" value="InterPro"/>
</dbReference>
<keyword evidence="6" id="KW-0001">2Fe-2S</keyword>
<evidence type="ECO:0000313" key="16">
    <source>
        <dbReference type="EMBL" id="CAE7309573.1"/>
    </source>
</evidence>
<accession>A0A812NK86</accession>
<evidence type="ECO:0000256" key="1">
    <source>
        <dbReference type="ARBA" id="ARBA00004229"/>
    </source>
</evidence>
<dbReference type="SUPFAM" id="SSF55961">
    <property type="entry name" value="Bet v1-like"/>
    <property type="match status" value="1"/>
</dbReference>
<feature type="compositionally biased region" description="Basic and acidic residues" evidence="14">
    <location>
        <begin position="14"/>
        <end position="48"/>
    </location>
</feature>
<dbReference type="Gene3D" id="3.90.380.10">
    <property type="entry name" value="Naphthalene 1,2-dioxygenase Alpha Subunit, Chain A, domain 1"/>
    <property type="match status" value="1"/>
</dbReference>
<evidence type="ECO:0000256" key="6">
    <source>
        <dbReference type="ARBA" id="ARBA00022714"/>
    </source>
</evidence>
<proteinExistence type="predicted"/>
<dbReference type="PANTHER" id="PTHR21266:SF32">
    <property type="entry name" value="CHOLESTEROL 7-DESATURASE NVD"/>
    <property type="match status" value="1"/>
</dbReference>
<gene>
    <name evidence="16" type="primary">PAO</name>
    <name evidence="16" type="ORF">SNAT2548_LOCUS16263</name>
</gene>
<evidence type="ECO:0000259" key="15">
    <source>
        <dbReference type="PROSITE" id="PS51296"/>
    </source>
</evidence>
<evidence type="ECO:0000313" key="17">
    <source>
        <dbReference type="Proteomes" id="UP000604046"/>
    </source>
</evidence>
<dbReference type="OrthoDB" id="409492at2759"/>
<evidence type="ECO:0000256" key="13">
    <source>
        <dbReference type="ARBA" id="ARBA00023136"/>
    </source>
</evidence>
<feature type="compositionally biased region" description="Acidic residues" evidence="14">
    <location>
        <begin position="68"/>
        <end position="79"/>
    </location>
</feature>
<dbReference type="InterPro" id="IPR050584">
    <property type="entry name" value="Cholesterol_7-desaturase"/>
</dbReference>
<dbReference type="InterPro" id="IPR017941">
    <property type="entry name" value="Rieske_2Fe-2S"/>
</dbReference>
<evidence type="ECO:0000256" key="5">
    <source>
        <dbReference type="ARBA" id="ARBA00022692"/>
    </source>
</evidence>
<dbReference type="Proteomes" id="UP000604046">
    <property type="component" value="Unassembled WGS sequence"/>
</dbReference>
<keyword evidence="13" id="KW-0472">Membrane</keyword>
<keyword evidence="5" id="KW-0812">Transmembrane</keyword>
<dbReference type="Pfam" id="PF08417">
    <property type="entry name" value="PaO"/>
    <property type="match status" value="1"/>
</dbReference>
<sequence>MASKGKGRAAQKGKSYEKARAGKGSPSDEHFELKSSKVPLGEDSRDEILALIAQLRRSTGVQKPTAEGEGDSEGSEDEAGVSNRQRRKEQIRLKKNLMKQLLEEDKREARATGEGEDANGKSKGSKPDSSHVQVRVFYRDERKPSEKNKGPELIRRGSTDALEEFLDMARKKLQINGKLRTQRRLWVYKKGDKGEPQPALAGTLQHLGSCGYGSYGLPFTLPLGFDGVPCEHLEACARAAEGDALSLKAHAAALDDTTAIYANAWYPLCFTNTTDRSRPHSIEVCGASVVFWHDGSQWRAALDECPHRAARLSEGRIRENGDIECPYHGWSFEGGTGRCSRLPQADAPDRLTEAARACATILPAEERHGLLFAWAAPLFGSAEPPDAASLDAVSCKDVFATPGVKYVDYSRDLPMDLPTVMENVLDPSHLPFTHHDTISKRDKAAPVPIKMEGPPTAKGFRGARVTTAPGAVSFVSPNHVLALTSRPESYRDWNIVYVTPARPGCCRIFVRVVFEVSKIAPPLRFVFEYAFSPALPAFFTHLSNHKVLEDDNIFLHFQGETLAPEGIQDGSWRDRLYMPTSADAAVIHYHRWLEQFSSGGVTWARQRERRLWTNKLELLERLHSHTEHCDSCTRALHTARAVGKLAELAVLLGVLGISLFPDFAWPLAVLTLLSYVVKQACGSLEQQLIVGEYPPPRNKRPIDLLNLG</sequence>
<evidence type="ECO:0000256" key="14">
    <source>
        <dbReference type="SAM" id="MobiDB-lite"/>
    </source>
</evidence>
<keyword evidence="12" id="KW-0411">Iron-sulfur</keyword>
<dbReference type="AlphaFoldDB" id="A0A812NK86"/>
<dbReference type="GO" id="GO:0016020">
    <property type="term" value="C:membrane"/>
    <property type="evidence" value="ECO:0007669"/>
    <property type="project" value="UniProtKB-SubCell"/>
</dbReference>
<comment type="caution">
    <text evidence="16">The sequence shown here is derived from an EMBL/GenBank/DDBJ whole genome shotgun (WGS) entry which is preliminary data.</text>
</comment>
<feature type="region of interest" description="Disordered" evidence="14">
    <location>
        <begin position="1"/>
        <end position="153"/>
    </location>
</feature>
<evidence type="ECO:0000256" key="11">
    <source>
        <dbReference type="ARBA" id="ARBA00023004"/>
    </source>
</evidence>
<keyword evidence="3" id="KW-0150">Chloroplast</keyword>
<keyword evidence="7" id="KW-0479">Metal-binding</keyword>
<dbReference type="InterPro" id="IPR036922">
    <property type="entry name" value="Rieske_2Fe-2S_sf"/>
</dbReference>
<keyword evidence="17" id="KW-1185">Reference proteome</keyword>
<feature type="compositionally biased region" description="Basic residues" evidence="14">
    <location>
        <begin position="1"/>
        <end position="11"/>
    </location>
</feature>
<dbReference type="GO" id="GO:0046872">
    <property type="term" value="F:metal ion binding"/>
    <property type="evidence" value="ECO:0007669"/>
    <property type="project" value="UniProtKB-KW"/>
</dbReference>
<keyword evidence="9" id="KW-1133">Transmembrane helix</keyword>
<name>A0A812NK86_9DINO</name>
<dbReference type="PROSITE" id="PS51296">
    <property type="entry name" value="RIESKE"/>
    <property type="match status" value="1"/>
</dbReference>
<dbReference type="Gene3D" id="2.102.10.10">
    <property type="entry name" value="Rieske [2Fe-2S] iron-sulphur domain"/>
    <property type="match status" value="1"/>
</dbReference>